<proteinExistence type="predicted"/>
<reference evidence="1" key="1">
    <citation type="submission" date="2021-06" db="EMBL/GenBank/DDBJ databases">
        <authorList>
            <person name="Kallberg Y."/>
            <person name="Tangrot J."/>
            <person name="Rosling A."/>
        </authorList>
    </citation>
    <scope>NUCLEOTIDE SEQUENCE</scope>
    <source>
        <strain evidence="1">IN212</strain>
    </source>
</reference>
<name>A0A9N9A5N5_9GLOM</name>
<comment type="caution">
    <text evidence="1">The sequence shown here is derived from an EMBL/GenBank/DDBJ whole genome shotgun (WGS) entry which is preliminary data.</text>
</comment>
<organism evidence="1 2">
    <name type="scientific">Racocetra fulgida</name>
    <dbReference type="NCBI Taxonomy" id="60492"/>
    <lineage>
        <taxon>Eukaryota</taxon>
        <taxon>Fungi</taxon>
        <taxon>Fungi incertae sedis</taxon>
        <taxon>Mucoromycota</taxon>
        <taxon>Glomeromycotina</taxon>
        <taxon>Glomeromycetes</taxon>
        <taxon>Diversisporales</taxon>
        <taxon>Gigasporaceae</taxon>
        <taxon>Racocetra</taxon>
    </lineage>
</organism>
<dbReference type="Gene3D" id="3.30.200.20">
    <property type="entry name" value="Phosphorylase Kinase, domain 1"/>
    <property type="match status" value="1"/>
</dbReference>
<sequence length="432" mass="50303">MSIELWKIFESKDLSHGFSISKQGLQIAEKPALFKIQHKLDNPTGQSQTKLVFSTKRKDSFLLNNYIDSSDIDPESNESDKSLVYLGILCQRAEVIFETSELKPLSELNDAVDQALKHYNPYHELLKIFKIYGYFLPKSIILGHRLYRACYLDAKEDSLQLTDWKNLDFTDNSNNILVQWENYIKSYDFDASTNNDKDDTFLIPMNNDEELQNKIKNIFEIGDQTNKLKEKVLMMGVIPFKDSTELYYIQFPVHLDSNNYKLFGKHVTQNGEPIDTAINFQSMNKNDDRNEINILIRGHKKDEILENFNSESKTSKNEHVHEYLLQWCFLPGDQKIIKTDITSVSTEATINLNAVGQMYRTDDLWLEDAISREEVHFIDYNAFTDLQQIDENTYSSIYKAEWIDYGLTVALKTIKIANIRKQIVEEFVREVS</sequence>
<dbReference type="OrthoDB" id="2399193at2759"/>
<dbReference type="EMBL" id="CAJVPZ010002683">
    <property type="protein sequence ID" value="CAG8517590.1"/>
    <property type="molecule type" value="Genomic_DNA"/>
</dbReference>
<accession>A0A9N9A5N5</accession>
<gene>
    <name evidence="1" type="ORF">RFULGI_LOCUS3196</name>
</gene>
<dbReference type="SUPFAM" id="SSF56112">
    <property type="entry name" value="Protein kinase-like (PK-like)"/>
    <property type="match status" value="1"/>
</dbReference>
<evidence type="ECO:0000313" key="1">
    <source>
        <dbReference type="EMBL" id="CAG8517590.1"/>
    </source>
</evidence>
<dbReference type="Proteomes" id="UP000789396">
    <property type="component" value="Unassembled WGS sequence"/>
</dbReference>
<dbReference type="InterPro" id="IPR011009">
    <property type="entry name" value="Kinase-like_dom_sf"/>
</dbReference>
<evidence type="ECO:0000313" key="2">
    <source>
        <dbReference type="Proteomes" id="UP000789396"/>
    </source>
</evidence>
<dbReference type="AlphaFoldDB" id="A0A9N9A5N5"/>
<keyword evidence="2" id="KW-1185">Reference proteome</keyword>
<protein>
    <submittedName>
        <fullName evidence="1">10990_t:CDS:1</fullName>
    </submittedName>
</protein>